<dbReference type="EMBL" id="LAZR01006127">
    <property type="protein sequence ID" value="KKM94525.1"/>
    <property type="molecule type" value="Genomic_DNA"/>
</dbReference>
<dbReference type="PROSITE" id="PS50111">
    <property type="entry name" value="CHEMOTAXIS_TRANSDUC_2"/>
    <property type="match status" value="1"/>
</dbReference>
<keyword evidence="1" id="KW-0807">Transducer</keyword>
<dbReference type="InterPro" id="IPR004089">
    <property type="entry name" value="MCPsignal_dom"/>
</dbReference>
<organism evidence="4">
    <name type="scientific">marine sediment metagenome</name>
    <dbReference type="NCBI Taxonomy" id="412755"/>
    <lineage>
        <taxon>unclassified sequences</taxon>
        <taxon>metagenomes</taxon>
        <taxon>ecological metagenomes</taxon>
    </lineage>
</organism>
<feature type="transmembrane region" description="Helical" evidence="2">
    <location>
        <begin position="134"/>
        <end position="155"/>
    </location>
</feature>
<evidence type="ECO:0000256" key="1">
    <source>
        <dbReference type="ARBA" id="ARBA00023224"/>
    </source>
</evidence>
<keyword evidence="2" id="KW-1133">Transmembrane helix</keyword>
<reference evidence="4" key="1">
    <citation type="journal article" date="2015" name="Nature">
        <title>Complex archaea that bridge the gap between prokaryotes and eukaryotes.</title>
        <authorList>
            <person name="Spang A."/>
            <person name="Saw J.H."/>
            <person name="Jorgensen S.L."/>
            <person name="Zaremba-Niedzwiedzka K."/>
            <person name="Martijn J."/>
            <person name="Lind A.E."/>
            <person name="van Eijk R."/>
            <person name="Schleper C."/>
            <person name="Guy L."/>
            <person name="Ettema T.J."/>
        </authorList>
    </citation>
    <scope>NUCLEOTIDE SEQUENCE</scope>
</reference>
<feature type="transmembrane region" description="Helical" evidence="2">
    <location>
        <begin position="161"/>
        <end position="183"/>
    </location>
</feature>
<dbReference type="PANTHER" id="PTHR32089">
    <property type="entry name" value="METHYL-ACCEPTING CHEMOTAXIS PROTEIN MCPB"/>
    <property type="match status" value="1"/>
</dbReference>
<feature type="transmembrane region" description="Helical" evidence="2">
    <location>
        <begin position="27"/>
        <end position="46"/>
    </location>
</feature>
<dbReference type="Gene3D" id="1.10.287.950">
    <property type="entry name" value="Methyl-accepting chemotaxis protein"/>
    <property type="match status" value="1"/>
</dbReference>
<dbReference type="GO" id="GO:0007165">
    <property type="term" value="P:signal transduction"/>
    <property type="evidence" value="ECO:0007669"/>
    <property type="project" value="UniProtKB-KW"/>
</dbReference>
<name>A0A0F9P0A5_9ZZZZ</name>
<protein>
    <recommendedName>
        <fullName evidence="3">Methyl-accepting transducer domain-containing protein</fullName>
    </recommendedName>
</protein>
<accession>A0A0F9P0A5</accession>
<proteinExistence type="predicted"/>
<feature type="transmembrane region" description="Helical" evidence="2">
    <location>
        <begin position="51"/>
        <end position="69"/>
    </location>
</feature>
<keyword evidence="2" id="KW-0472">Membrane</keyword>
<evidence type="ECO:0000313" key="4">
    <source>
        <dbReference type="EMBL" id="KKM94525.1"/>
    </source>
</evidence>
<sequence>MQTFIIIMALCVFYFAAKKEKYFKKWLPIFIILVIGGIISSLKEFIIEADLIANLVNAICVIALFGVTYREYNRTFKTKKDLSVNLKAAAAVPFTAAPFSPIIFGLEIFIISLCFFSGYLLIKIYRKSRRPTHLFFCFAILIAGFSVVVAIITDFGFLPKVFGPGVTFVFYTVLVNSGVVAHVEIRMEAQKKEISSMANDFKTLLEAGSYASINTASMAAELASSANEVNASNVEISSITQELTDNAKTQLEKLTKISEEAIGLNTLSKDVLASAEGIRSIMEFLNRISEQTNLLALNAKLEAGRAGEEGRGFSVVADEVRKLA</sequence>
<dbReference type="Pfam" id="PF00015">
    <property type="entry name" value="MCPsignal"/>
    <property type="match status" value="1"/>
</dbReference>
<dbReference type="GO" id="GO:0016020">
    <property type="term" value="C:membrane"/>
    <property type="evidence" value="ECO:0007669"/>
    <property type="project" value="InterPro"/>
</dbReference>
<feature type="transmembrane region" description="Helical" evidence="2">
    <location>
        <begin position="102"/>
        <end position="122"/>
    </location>
</feature>
<feature type="non-terminal residue" evidence="4">
    <location>
        <position position="324"/>
    </location>
</feature>
<keyword evidence="2" id="KW-0812">Transmembrane</keyword>
<evidence type="ECO:0000259" key="3">
    <source>
        <dbReference type="PROSITE" id="PS50111"/>
    </source>
</evidence>
<dbReference type="PANTHER" id="PTHR32089:SF112">
    <property type="entry name" value="LYSOZYME-LIKE PROTEIN-RELATED"/>
    <property type="match status" value="1"/>
</dbReference>
<comment type="caution">
    <text evidence="4">The sequence shown here is derived from an EMBL/GenBank/DDBJ whole genome shotgun (WGS) entry which is preliminary data.</text>
</comment>
<gene>
    <name evidence="4" type="ORF">LCGC14_1197500</name>
</gene>
<evidence type="ECO:0000256" key="2">
    <source>
        <dbReference type="SAM" id="Phobius"/>
    </source>
</evidence>
<dbReference type="AlphaFoldDB" id="A0A0F9P0A5"/>
<dbReference type="SUPFAM" id="SSF58104">
    <property type="entry name" value="Methyl-accepting chemotaxis protein (MCP) signaling domain"/>
    <property type="match status" value="1"/>
</dbReference>
<feature type="domain" description="Methyl-accepting transducer" evidence="3">
    <location>
        <begin position="190"/>
        <end position="324"/>
    </location>
</feature>